<dbReference type="AlphaFoldDB" id="A0A501XPD8"/>
<comment type="similarity">
    <text evidence="2">Belongs to the UPF0382 family.</text>
</comment>
<feature type="transmembrane region" description="Helical" evidence="6">
    <location>
        <begin position="33"/>
        <end position="53"/>
    </location>
</feature>
<comment type="subcellular location">
    <subcellularLocation>
        <location evidence="1">Membrane</location>
        <topology evidence="1">Multi-pass membrane protein</topology>
    </subcellularLocation>
</comment>
<dbReference type="InterPro" id="IPR006696">
    <property type="entry name" value="DUF423"/>
</dbReference>
<reference evidence="8 9" key="1">
    <citation type="submission" date="2019-06" db="EMBL/GenBank/DDBJ databases">
        <authorList>
            <person name="Lee I."/>
            <person name="Jang G.I."/>
            <person name="Hwang C.Y."/>
        </authorList>
    </citation>
    <scope>NUCLEOTIDE SEQUENCE [LARGE SCALE GENOMIC DNA]</scope>
    <source>
        <strain evidence="8 9">PAMC 28131</strain>
    </source>
</reference>
<evidence type="ECO:0000256" key="5">
    <source>
        <dbReference type="ARBA" id="ARBA00023136"/>
    </source>
</evidence>
<dbReference type="PANTHER" id="PTHR43461">
    <property type="entry name" value="TRANSMEMBRANE PROTEIN 256"/>
    <property type="match status" value="1"/>
</dbReference>
<feature type="transmembrane region" description="Helical" evidence="6">
    <location>
        <begin position="85"/>
        <end position="106"/>
    </location>
</feature>
<organism evidence="8 9">
    <name type="scientific">Sandaracinobacter neustonicus</name>
    <dbReference type="NCBI Taxonomy" id="1715348"/>
    <lineage>
        <taxon>Bacteria</taxon>
        <taxon>Pseudomonadati</taxon>
        <taxon>Pseudomonadota</taxon>
        <taxon>Alphaproteobacteria</taxon>
        <taxon>Sphingomonadales</taxon>
        <taxon>Sphingosinicellaceae</taxon>
        <taxon>Sandaracinobacter</taxon>
    </lineage>
</organism>
<dbReference type="GO" id="GO:0005886">
    <property type="term" value="C:plasma membrane"/>
    <property type="evidence" value="ECO:0007669"/>
    <property type="project" value="TreeGrafter"/>
</dbReference>
<dbReference type="Proteomes" id="UP000319897">
    <property type="component" value="Unassembled WGS sequence"/>
</dbReference>
<evidence type="ECO:0000256" key="6">
    <source>
        <dbReference type="SAM" id="Phobius"/>
    </source>
</evidence>
<accession>A0A501XPD8</accession>
<feature type="transmembrane region" description="Helical" evidence="6">
    <location>
        <begin position="60"/>
        <end position="79"/>
    </location>
</feature>
<comment type="caution">
    <text evidence="8">The sequence shown here is derived from an EMBL/GenBank/DDBJ whole genome shotgun (WGS) entry which is preliminary data.</text>
</comment>
<evidence type="ECO:0000313" key="9">
    <source>
        <dbReference type="Proteomes" id="UP000319897"/>
    </source>
</evidence>
<dbReference type="Pfam" id="PF04241">
    <property type="entry name" value="DUF423"/>
    <property type="match status" value="1"/>
</dbReference>
<keyword evidence="3 6" id="KW-0812">Transmembrane</keyword>
<evidence type="ECO:0000313" key="8">
    <source>
        <dbReference type="EMBL" id="TPE62329.1"/>
    </source>
</evidence>
<dbReference type="EMBL" id="VFSU01000019">
    <property type="protein sequence ID" value="TPE62329.1"/>
    <property type="molecule type" value="Genomic_DNA"/>
</dbReference>
<keyword evidence="9" id="KW-1185">Reference proteome</keyword>
<sequence>MLPALAALNGLLAVTIGAFGAHAITDPQAKEWIITATRFQLPHAAAAFALLAWQPRAKLAPWLLTLGALIFAGALQGLALGGPRLLGMVAPVGGTLMIAGWGWVLVQALRGR</sequence>
<feature type="chain" id="PRO_5021192531" evidence="7">
    <location>
        <begin position="24"/>
        <end position="112"/>
    </location>
</feature>
<evidence type="ECO:0000256" key="1">
    <source>
        <dbReference type="ARBA" id="ARBA00004141"/>
    </source>
</evidence>
<evidence type="ECO:0000256" key="4">
    <source>
        <dbReference type="ARBA" id="ARBA00022989"/>
    </source>
</evidence>
<name>A0A501XPD8_9SPHN</name>
<keyword evidence="4 6" id="KW-1133">Transmembrane helix</keyword>
<gene>
    <name evidence="8" type="ORF">FJQ54_07085</name>
</gene>
<protein>
    <submittedName>
        <fullName evidence="8">DUF423 domain-containing protein</fullName>
    </submittedName>
</protein>
<evidence type="ECO:0000256" key="7">
    <source>
        <dbReference type="SAM" id="SignalP"/>
    </source>
</evidence>
<feature type="signal peptide" evidence="7">
    <location>
        <begin position="1"/>
        <end position="23"/>
    </location>
</feature>
<dbReference type="OrthoDB" id="9802121at2"/>
<keyword evidence="5 6" id="KW-0472">Membrane</keyword>
<evidence type="ECO:0000256" key="3">
    <source>
        <dbReference type="ARBA" id="ARBA00022692"/>
    </source>
</evidence>
<dbReference type="PANTHER" id="PTHR43461:SF1">
    <property type="entry name" value="TRANSMEMBRANE PROTEIN 256"/>
    <property type="match status" value="1"/>
</dbReference>
<keyword evidence="7" id="KW-0732">Signal</keyword>
<evidence type="ECO:0000256" key="2">
    <source>
        <dbReference type="ARBA" id="ARBA00009694"/>
    </source>
</evidence>
<proteinExistence type="inferred from homology"/>